<organism evidence="1 2">
    <name type="scientific">Candidatus Cryptobacteroides intestinavium</name>
    <dbReference type="NCBI Taxonomy" id="2840766"/>
    <lineage>
        <taxon>Bacteria</taxon>
        <taxon>Pseudomonadati</taxon>
        <taxon>Bacteroidota</taxon>
        <taxon>Bacteroidia</taxon>
        <taxon>Bacteroidales</taxon>
        <taxon>Candidatus Cryptobacteroides</taxon>
    </lineage>
</organism>
<comment type="caution">
    <text evidence="1">The sequence shown here is derived from an EMBL/GenBank/DDBJ whole genome shotgun (WGS) entry which is preliminary data.</text>
</comment>
<evidence type="ECO:0000313" key="1">
    <source>
        <dbReference type="EMBL" id="MBO8452383.1"/>
    </source>
</evidence>
<reference evidence="1" key="1">
    <citation type="submission" date="2020-10" db="EMBL/GenBank/DDBJ databases">
        <authorList>
            <person name="Gilroy R."/>
        </authorList>
    </citation>
    <scope>NUCLEOTIDE SEQUENCE</scope>
    <source>
        <strain evidence="1">B1-20833</strain>
    </source>
</reference>
<evidence type="ECO:0008006" key="3">
    <source>
        <dbReference type="Google" id="ProtNLM"/>
    </source>
</evidence>
<proteinExistence type="predicted"/>
<sequence>MARFFKYILIIACGLAAASCYKDLGEYDYHEINEISIVPGTYSYSVGVPAEILISPEITQSLTQGTENLTYQWQRPVTGTEWKTVGDGPQYLLQISETDDQVIRLIFSVTDNNLGTTAYAEINVSPIIAFEQCWFLLQDIDGRAVLGNVDGEGEQRTVNGDIFAVQNNGQSMVGAPLFLGVQPYLRTDPPTLGNMNTENIFGVFTSERQYILEGATVREHPDLTYSRIVYGRDLTGDNMPQDNGTGPSFMKGQRNGFAIADGGTLWYALPDELALMYPLRLDPSVDASPYNYTAADACLSYASGYNLVMYDSMNGRFLSYNNTADYGMGYNTRVEIVDGGGSEDNRYLEFYQNNSAYLTAIGSNGQTNSFDPDNLPTGLVMDNMGMSTAGQSTSNVLAVGHVGSTFHVYELSMDAIIGNNDSYPRCSGSWEVKAEGDLSRYQSKVPVSTSSYFTRMFFYAAGNSVYRVDVSLSSPTVTMIWSSGNPSDMVTGLKFKSDNEELYSSDFDDTKGLTHQLGTIVKREDGSCVLVEFNLTAAGEIEQDSAGEQSINVFGDGTDAEGRPVFSNVVDFVFSYRDATY</sequence>
<evidence type="ECO:0000313" key="2">
    <source>
        <dbReference type="Proteomes" id="UP000823661"/>
    </source>
</evidence>
<reference evidence="1" key="2">
    <citation type="journal article" date="2021" name="PeerJ">
        <title>Extensive microbial diversity within the chicken gut microbiome revealed by metagenomics and culture.</title>
        <authorList>
            <person name="Gilroy R."/>
            <person name="Ravi A."/>
            <person name="Getino M."/>
            <person name="Pursley I."/>
            <person name="Horton D.L."/>
            <person name="Alikhan N.F."/>
            <person name="Baker D."/>
            <person name="Gharbi K."/>
            <person name="Hall N."/>
            <person name="Watson M."/>
            <person name="Adriaenssens E.M."/>
            <person name="Foster-Nyarko E."/>
            <person name="Jarju S."/>
            <person name="Secka A."/>
            <person name="Antonio M."/>
            <person name="Oren A."/>
            <person name="Chaudhuri R.R."/>
            <person name="La Ragione R."/>
            <person name="Hildebrand F."/>
            <person name="Pallen M.J."/>
        </authorList>
    </citation>
    <scope>NUCLEOTIDE SEQUENCE</scope>
    <source>
        <strain evidence="1">B1-20833</strain>
    </source>
</reference>
<dbReference type="EMBL" id="JADIMI010000056">
    <property type="protein sequence ID" value="MBO8452383.1"/>
    <property type="molecule type" value="Genomic_DNA"/>
</dbReference>
<accession>A0A9D9ERM6</accession>
<dbReference type="Pfam" id="PF16407">
    <property type="entry name" value="PKD_2"/>
    <property type="match status" value="1"/>
</dbReference>
<dbReference type="InterPro" id="IPR032183">
    <property type="entry name" value="PKD-like"/>
</dbReference>
<dbReference type="Proteomes" id="UP000823661">
    <property type="component" value="Unassembled WGS sequence"/>
</dbReference>
<gene>
    <name evidence="1" type="ORF">IAC06_05815</name>
</gene>
<protein>
    <recommendedName>
        <fullName evidence="3">PKD-like family protein</fullName>
    </recommendedName>
</protein>
<dbReference type="PROSITE" id="PS51257">
    <property type="entry name" value="PROKAR_LIPOPROTEIN"/>
    <property type="match status" value="1"/>
</dbReference>
<name>A0A9D9ERM6_9BACT</name>
<dbReference type="AlphaFoldDB" id="A0A9D9ERM6"/>